<evidence type="ECO:0000256" key="1">
    <source>
        <dbReference type="SAM" id="SignalP"/>
    </source>
</evidence>
<keyword evidence="1" id="KW-0732">Signal</keyword>
<evidence type="ECO:0000313" key="2">
    <source>
        <dbReference type="EMBL" id="KAK1469172.1"/>
    </source>
</evidence>
<sequence>MAPVRQLSVTFFLLVLLLMILFELSPVCYSHPPSSDSPHGCRLMTCPSL</sequence>
<feature type="signal peptide" evidence="1">
    <location>
        <begin position="1"/>
        <end position="30"/>
    </location>
</feature>
<name>A0AAI9V251_9PEZI</name>
<feature type="chain" id="PRO_5042489371" evidence="1">
    <location>
        <begin position="31"/>
        <end position="49"/>
    </location>
</feature>
<organism evidence="2 3">
    <name type="scientific">Colletotrichum melonis</name>
    <dbReference type="NCBI Taxonomy" id="1209925"/>
    <lineage>
        <taxon>Eukaryota</taxon>
        <taxon>Fungi</taxon>
        <taxon>Dikarya</taxon>
        <taxon>Ascomycota</taxon>
        <taxon>Pezizomycotina</taxon>
        <taxon>Sordariomycetes</taxon>
        <taxon>Hypocreomycetidae</taxon>
        <taxon>Glomerellales</taxon>
        <taxon>Glomerellaceae</taxon>
        <taxon>Colletotrichum</taxon>
        <taxon>Colletotrichum acutatum species complex</taxon>
    </lineage>
</organism>
<protein>
    <submittedName>
        <fullName evidence="2">Uncharacterized protein</fullName>
    </submittedName>
</protein>
<keyword evidence="3" id="KW-1185">Reference proteome</keyword>
<reference evidence="2 3" key="1">
    <citation type="submission" date="2016-10" db="EMBL/GenBank/DDBJ databases">
        <title>The genome sequence of Colletotrichum fioriniae PJ7.</title>
        <authorList>
            <person name="Baroncelli R."/>
        </authorList>
    </citation>
    <scope>NUCLEOTIDE SEQUENCE [LARGE SCALE GENOMIC DNA]</scope>
    <source>
        <strain evidence="2">Col 31</strain>
    </source>
</reference>
<gene>
    <name evidence="2" type="ORF">CMEL01_00939</name>
</gene>
<accession>A0AAI9V251</accession>
<evidence type="ECO:0000313" key="3">
    <source>
        <dbReference type="Proteomes" id="UP001239795"/>
    </source>
</evidence>
<dbReference type="EMBL" id="MLGG01000001">
    <property type="protein sequence ID" value="KAK1469172.1"/>
    <property type="molecule type" value="Genomic_DNA"/>
</dbReference>
<dbReference type="Proteomes" id="UP001239795">
    <property type="component" value="Unassembled WGS sequence"/>
</dbReference>
<dbReference type="AlphaFoldDB" id="A0AAI9V251"/>
<proteinExistence type="predicted"/>
<comment type="caution">
    <text evidence="2">The sequence shown here is derived from an EMBL/GenBank/DDBJ whole genome shotgun (WGS) entry which is preliminary data.</text>
</comment>